<dbReference type="InterPro" id="IPR001584">
    <property type="entry name" value="Integrase_cat-core"/>
</dbReference>
<dbReference type="PROSITE" id="PS50994">
    <property type="entry name" value="INTEGRASE"/>
    <property type="match status" value="1"/>
</dbReference>
<dbReference type="NCBIfam" id="NF033546">
    <property type="entry name" value="transpos_IS21"/>
    <property type="match status" value="1"/>
</dbReference>
<dbReference type="GO" id="GO:0015074">
    <property type="term" value="P:DNA integration"/>
    <property type="evidence" value="ECO:0007669"/>
    <property type="project" value="InterPro"/>
</dbReference>
<gene>
    <name evidence="3" type="primary">istA</name>
    <name evidence="3" type="ORF">K8V00_09180</name>
</gene>
<dbReference type="Gene3D" id="3.30.420.10">
    <property type="entry name" value="Ribonuclease H-like superfamily/Ribonuclease H"/>
    <property type="match status" value="1"/>
</dbReference>
<dbReference type="InterPro" id="IPR012337">
    <property type="entry name" value="RNaseH-like_sf"/>
</dbReference>
<dbReference type="EMBL" id="DYXG01000093">
    <property type="protein sequence ID" value="HJE97780.1"/>
    <property type="molecule type" value="Genomic_DNA"/>
</dbReference>
<accession>A0A921K284</accession>
<dbReference type="PANTHER" id="PTHR35004">
    <property type="entry name" value="TRANSPOSASE RV3428C-RELATED"/>
    <property type="match status" value="1"/>
</dbReference>
<evidence type="ECO:0000313" key="4">
    <source>
        <dbReference type="Proteomes" id="UP000707535"/>
    </source>
</evidence>
<protein>
    <submittedName>
        <fullName evidence="3">IS21 family transposase</fullName>
    </submittedName>
</protein>
<comment type="similarity">
    <text evidence="1">Belongs to the transposase IS21/IS408/IS1162 family.</text>
</comment>
<proteinExistence type="inferred from homology"/>
<dbReference type="Proteomes" id="UP000707535">
    <property type="component" value="Unassembled WGS sequence"/>
</dbReference>
<reference evidence="3" key="1">
    <citation type="journal article" date="2021" name="PeerJ">
        <title>Extensive microbial diversity within the chicken gut microbiome revealed by metagenomics and culture.</title>
        <authorList>
            <person name="Gilroy R."/>
            <person name="Ravi A."/>
            <person name="Getino M."/>
            <person name="Pursley I."/>
            <person name="Horton D.L."/>
            <person name="Alikhan N.F."/>
            <person name="Baker D."/>
            <person name="Gharbi K."/>
            <person name="Hall N."/>
            <person name="Watson M."/>
            <person name="Adriaenssens E.M."/>
            <person name="Foster-Nyarko E."/>
            <person name="Jarju S."/>
            <person name="Secka A."/>
            <person name="Antonio M."/>
            <person name="Oren A."/>
            <person name="Chaudhuri R.R."/>
            <person name="La Ragione R."/>
            <person name="Hildebrand F."/>
            <person name="Pallen M.J."/>
        </authorList>
    </citation>
    <scope>NUCLEOTIDE SEQUENCE</scope>
    <source>
        <strain evidence="3">CHK174-6876</strain>
    </source>
</reference>
<name>A0A921K284_9LACO</name>
<dbReference type="Pfam" id="PF22483">
    <property type="entry name" value="Mu-transpos_C_2"/>
    <property type="match status" value="1"/>
</dbReference>
<reference evidence="3" key="2">
    <citation type="submission" date="2021-09" db="EMBL/GenBank/DDBJ databases">
        <authorList>
            <person name="Gilroy R."/>
        </authorList>
    </citation>
    <scope>NUCLEOTIDE SEQUENCE</scope>
    <source>
        <strain evidence="3">CHK174-6876</strain>
    </source>
</reference>
<dbReference type="AlphaFoldDB" id="A0A921K284"/>
<feature type="domain" description="Integrase catalytic" evidence="2">
    <location>
        <begin position="33"/>
        <end position="240"/>
    </location>
</feature>
<organism evidence="3 4">
    <name type="scientific">Ligilactobacillus acidipiscis</name>
    <dbReference type="NCBI Taxonomy" id="89059"/>
    <lineage>
        <taxon>Bacteria</taxon>
        <taxon>Bacillati</taxon>
        <taxon>Bacillota</taxon>
        <taxon>Bacilli</taxon>
        <taxon>Lactobacillales</taxon>
        <taxon>Lactobacillaceae</taxon>
        <taxon>Ligilactobacillus</taxon>
    </lineage>
</organism>
<evidence type="ECO:0000259" key="2">
    <source>
        <dbReference type="PROSITE" id="PS50994"/>
    </source>
</evidence>
<comment type="caution">
    <text evidence="3">The sequence shown here is derived from an EMBL/GenBank/DDBJ whole genome shotgun (WGS) entry which is preliminary data.</text>
</comment>
<dbReference type="PANTHER" id="PTHR35004:SF8">
    <property type="entry name" value="TRANSPOSASE RV3428C-RELATED"/>
    <property type="match status" value="1"/>
</dbReference>
<dbReference type="InterPro" id="IPR036397">
    <property type="entry name" value="RNaseH_sf"/>
</dbReference>
<dbReference type="GO" id="GO:0003676">
    <property type="term" value="F:nucleic acid binding"/>
    <property type="evidence" value="ECO:0007669"/>
    <property type="project" value="InterPro"/>
</dbReference>
<dbReference type="SUPFAM" id="SSF53098">
    <property type="entry name" value="Ribonuclease H-like"/>
    <property type="match status" value="1"/>
</dbReference>
<sequence length="412" mass="48324">MQLLWEEYVDQCNNSQQLFYRPTQFKKYFRDYLAQQPYTNIIRHKAGEKVQVDWAGDRPQWIDSDTGEVVKGHLFVAVLPFSGYGFAHCFSNMKQASWITAHIELFDFLGGVPLLTVFDNLKTGVTKHSKSEVTLNQSYEDLANYYHTVVIPTRVKHPKDKGAVENTVKWFTTNLIARMRNFQCFSLEEFNHYLRIELEKLNAKHFQKKEGSRVRIFNNLEKDALQKLPRYPYQYCEFKTAKVYSNSHISVAKHYYSVPYQFIGKRVTLKIYPNHLDVFEHEKLLCSHSTKHVQPGGYSTNEVHLPPNSSTYGSWNSTRYLQWAKHIVPNVAIVVELLFRQGPEQQYYQRVHSLLKLADQSSDNYLDRACQLALERNNTPSYRFVKNILNKLDEYPLPQSNISEQTILRERS</sequence>
<dbReference type="InterPro" id="IPR054353">
    <property type="entry name" value="IstA-like_C"/>
</dbReference>
<evidence type="ECO:0000313" key="3">
    <source>
        <dbReference type="EMBL" id="HJE97780.1"/>
    </source>
</evidence>
<evidence type="ECO:0000256" key="1">
    <source>
        <dbReference type="ARBA" id="ARBA00009277"/>
    </source>
</evidence>